<gene>
    <name evidence="2" type="ORF">E5S68_08505</name>
</gene>
<dbReference type="PANTHER" id="PTHR43649">
    <property type="entry name" value="ARABINOSE-BINDING PROTEIN-RELATED"/>
    <property type="match status" value="1"/>
</dbReference>
<dbReference type="Gene3D" id="3.40.190.10">
    <property type="entry name" value="Periplasmic binding protein-like II"/>
    <property type="match status" value="1"/>
</dbReference>
<comment type="caution">
    <text evidence="2">The sequence shown here is derived from an EMBL/GenBank/DDBJ whole genome shotgun (WGS) entry which is preliminary data.</text>
</comment>
<proteinExistence type="predicted"/>
<dbReference type="AlphaFoldDB" id="A0A4Z1DW62"/>
<keyword evidence="3" id="KW-1185">Reference proteome</keyword>
<dbReference type="InterPro" id="IPR006059">
    <property type="entry name" value="SBP"/>
</dbReference>
<evidence type="ECO:0000256" key="1">
    <source>
        <dbReference type="SAM" id="Phobius"/>
    </source>
</evidence>
<dbReference type="EMBL" id="SRRP01000002">
    <property type="protein sequence ID" value="TGN91138.1"/>
    <property type="molecule type" value="Genomic_DNA"/>
</dbReference>
<feature type="transmembrane region" description="Helical" evidence="1">
    <location>
        <begin position="12"/>
        <end position="29"/>
    </location>
</feature>
<name>A0A4Z1DW62_9STRE</name>
<dbReference type="Pfam" id="PF01547">
    <property type="entry name" value="SBP_bac_1"/>
    <property type="match status" value="1"/>
</dbReference>
<dbReference type="PANTHER" id="PTHR43649:SF30">
    <property type="entry name" value="ABC TRANSPORTER SUBSTRATE-BINDING PROTEIN"/>
    <property type="match status" value="1"/>
</dbReference>
<dbReference type="OrthoDB" id="383937at2"/>
<keyword evidence="1" id="KW-1133">Transmembrane helix</keyword>
<dbReference type="Proteomes" id="UP000297986">
    <property type="component" value="Unassembled WGS sequence"/>
</dbReference>
<evidence type="ECO:0000313" key="3">
    <source>
        <dbReference type="Proteomes" id="UP000297986"/>
    </source>
</evidence>
<sequence>MKKKRKIRGSRLFLGLLLLFLVAGGIWWWRQPKLVRLGVYAGSSWDVPTQTEEKVLDQAIARFEKTHPGVKIVYESGIPKNQYASWLANQILHGQEPDLYMVSSTELPVLAARGAVEDLTPLMDKQVDPSHFYPVALEAGKYKNRQYALPFESNPVLMCVNKDLLEKEGIAIPKEGWTLEEFYTICQKVTRDTDGDGELDQFGSTDYTWREALAAHGGQLFRQDSINLTSKEMKRSLYFVEKLEALHGNFNVTSKDFDEGKVAFYPMTLAQYRTYKPYPYHVAKYSNFTWTCIPMPGASGSTPSTLVDTSLFALSSRASASKEAKEFMEFLTQDQQVQQELFRQSQGTSVLPSVVNSSESRDLLKADDFGVDSLTNRTLDQIMKKAVLSTPGNLPDDIWDRLDYLIHNALKAKDIDNQLPQIQKIIEEMLREKFR</sequence>
<dbReference type="InterPro" id="IPR050490">
    <property type="entry name" value="Bact_solute-bd_prot1"/>
</dbReference>
<dbReference type="RefSeq" id="WP_135783174.1">
    <property type="nucleotide sequence ID" value="NZ_JBDMCE010000002.1"/>
</dbReference>
<evidence type="ECO:0000313" key="2">
    <source>
        <dbReference type="EMBL" id="TGN91138.1"/>
    </source>
</evidence>
<reference evidence="2 3" key="1">
    <citation type="submission" date="2019-04" db="EMBL/GenBank/DDBJ databases">
        <title>Genome sequencing of Streptococcus rubneri DSM 26920(T).</title>
        <authorList>
            <person name="Kook J.-K."/>
            <person name="Park S.-N."/>
            <person name="Lim Y.K."/>
        </authorList>
    </citation>
    <scope>NUCLEOTIDE SEQUENCE [LARGE SCALE GENOMIC DNA]</scope>
    <source>
        <strain evidence="2 3">DSM 26920</strain>
    </source>
</reference>
<accession>A0A4Z1DW62</accession>
<organism evidence="2 3">
    <name type="scientific">Streptococcus rubneri</name>
    <dbReference type="NCBI Taxonomy" id="1234680"/>
    <lineage>
        <taxon>Bacteria</taxon>
        <taxon>Bacillati</taxon>
        <taxon>Bacillota</taxon>
        <taxon>Bacilli</taxon>
        <taxon>Lactobacillales</taxon>
        <taxon>Streptococcaceae</taxon>
        <taxon>Streptococcus</taxon>
    </lineage>
</organism>
<dbReference type="SUPFAM" id="SSF53850">
    <property type="entry name" value="Periplasmic binding protein-like II"/>
    <property type="match status" value="1"/>
</dbReference>
<protein>
    <submittedName>
        <fullName evidence="2">Extracellular solute-binding protein</fullName>
    </submittedName>
</protein>
<keyword evidence="1" id="KW-0472">Membrane</keyword>
<keyword evidence="1" id="KW-0812">Transmembrane</keyword>